<dbReference type="CDD" id="cd00761">
    <property type="entry name" value="Glyco_tranf_GTA_type"/>
    <property type="match status" value="1"/>
</dbReference>
<comment type="caution">
    <text evidence="3">The sequence shown here is derived from an EMBL/GenBank/DDBJ whole genome shotgun (WGS) entry which is preliminary data.</text>
</comment>
<dbReference type="SUPFAM" id="SSF53756">
    <property type="entry name" value="UDP-Glycosyltransferase/glycogen phosphorylase"/>
    <property type="match status" value="1"/>
</dbReference>
<proteinExistence type="predicted"/>
<dbReference type="Gene3D" id="3.40.50.2000">
    <property type="entry name" value="Glycogen Phosphorylase B"/>
    <property type="match status" value="2"/>
</dbReference>
<protein>
    <recommendedName>
        <fullName evidence="4">Glycosyltransferase 2-like domain-containing protein</fullName>
    </recommendedName>
</protein>
<evidence type="ECO:0000259" key="2">
    <source>
        <dbReference type="Pfam" id="PF00535"/>
    </source>
</evidence>
<dbReference type="GO" id="GO:0016757">
    <property type="term" value="F:glycosyltransferase activity"/>
    <property type="evidence" value="ECO:0007669"/>
    <property type="project" value="InterPro"/>
</dbReference>
<evidence type="ECO:0000313" key="3">
    <source>
        <dbReference type="EMBL" id="KKN30862.1"/>
    </source>
</evidence>
<name>A0A0F9Q1K5_9ZZZZ</name>
<sequence>MITIAHLIDNAGLGGAQTMLFELYYAINKYYPSYKQLIISHDNRKADKKFVASFGMSYLSKKSDKDILKKVQGKENPIIFYHKLASSTFSTIKTIKNNSKIPIIVINHTLFNSTSWKNVNYCNAMVAVSNHMKKKIKKWYPKIKRIECIHNGVNSEAYDKIKASRDYDNKILLTGRINRICGWKHSDDWIKWCLNMKLPKKMVHQYIGDGPFISRARSIAHKGSNRGNKVKMLGLISSFHTKVAILKGWDLFLYETRKDEGISMSILEALCCGVPVICSNHYGNKEIIKNGVNGYVFKNKAEGQKILNELCSNPKKLETLKKTTKKHFRENLDAKFAADKYIKLVNDIMEKGEVVIKIPEKKVVEMPKETIKENNEFTVLASAYNKEKYIRDWANSILKQKYRPLEVVVANDFSSDKTLDLLNSFSEEFKQKGIDYKIINNVERLYCGSSYRNAVEHTTGSYVGILDADDMLVDDSVEYVMKLYKNNPKVSWIYTQFQICDMNMKVKRRGFCSAPGRGESLLSLADRGAHGYGHWRTFNQQIKRPDKLFGKNMKCSVDKYMGYRLEEFGPGMFVDRICYNYRQYPVGFKESVSSTKHAMDVWREVVKKVHNRRKKYNYKPFPIIFCKK</sequence>
<dbReference type="PANTHER" id="PTHR12526">
    <property type="entry name" value="GLYCOSYLTRANSFERASE"/>
    <property type="match status" value="1"/>
</dbReference>
<dbReference type="CDD" id="cd03801">
    <property type="entry name" value="GT4_PimA-like"/>
    <property type="match status" value="1"/>
</dbReference>
<dbReference type="SUPFAM" id="SSF53448">
    <property type="entry name" value="Nucleotide-diphospho-sugar transferases"/>
    <property type="match status" value="1"/>
</dbReference>
<dbReference type="PANTHER" id="PTHR12526:SF630">
    <property type="entry name" value="GLYCOSYLTRANSFERASE"/>
    <property type="match status" value="1"/>
</dbReference>
<dbReference type="InterPro" id="IPR029044">
    <property type="entry name" value="Nucleotide-diphossugar_trans"/>
</dbReference>
<feature type="domain" description="Glycosyl transferase family 1" evidence="1">
    <location>
        <begin position="208"/>
        <end position="326"/>
    </location>
</feature>
<accession>A0A0F9Q1K5</accession>
<dbReference type="Pfam" id="PF00534">
    <property type="entry name" value="Glycos_transf_1"/>
    <property type="match status" value="1"/>
</dbReference>
<dbReference type="InterPro" id="IPR001296">
    <property type="entry name" value="Glyco_trans_1"/>
</dbReference>
<dbReference type="InterPro" id="IPR001173">
    <property type="entry name" value="Glyco_trans_2-like"/>
</dbReference>
<evidence type="ECO:0000259" key="1">
    <source>
        <dbReference type="Pfam" id="PF00534"/>
    </source>
</evidence>
<dbReference type="AlphaFoldDB" id="A0A0F9Q1K5"/>
<gene>
    <name evidence="3" type="ORF">LCGC14_0829870</name>
</gene>
<organism evidence="3">
    <name type="scientific">marine sediment metagenome</name>
    <dbReference type="NCBI Taxonomy" id="412755"/>
    <lineage>
        <taxon>unclassified sequences</taxon>
        <taxon>metagenomes</taxon>
        <taxon>ecological metagenomes</taxon>
    </lineage>
</organism>
<dbReference type="Pfam" id="PF00535">
    <property type="entry name" value="Glycos_transf_2"/>
    <property type="match status" value="1"/>
</dbReference>
<reference evidence="3" key="1">
    <citation type="journal article" date="2015" name="Nature">
        <title>Complex archaea that bridge the gap between prokaryotes and eukaryotes.</title>
        <authorList>
            <person name="Spang A."/>
            <person name="Saw J.H."/>
            <person name="Jorgensen S.L."/>
            <person name="Zaremba-Niedzwiedzka K."/>
            <person name="Martijn J."/>
            <person name="Lind A.E."/>
            <person name="van Eijk R."/>
            <person name="Schleper C."/>
            <person name="Guy L."/>
            <person name="Ettema T.J."/>
        </authorList>
    </citation>
    <scope>NUCLEOTIDE SEQUENCE</scope>
</reference>
<feature type="domain" description="Glycosyltransferase 2-like" evidence="2">
    <location>
        <begin position="379"/>
        <end position="509"/>
    </location>
</feature>
<dbReference type="Gene3D" id="3.90.550.10">
    <property type="entry name" value="Spore Coat Polysaccharide Biosynthesis Protein SpsA, Chain A"/>
    <property type="match status" value="1"/>
</dbReference>
<evidence type="ECO:0008006" key="4">
    <source>
        <dbReference type="Google" id="ProtNLM"/>
    </source>
</evidence>
<dbReference type="EMBL" id="LAZR01002375">
    <property type="protein sequence ID" value="KKN30862.1"/>
    <property type="molecule type" value="Genomic_DNA"/>
</dbReference>